<protein>
    <submittedName>
        <fullName evidence="10">ABC efflux pump, inner membrane subunit</fullName>
    </submittedName>
</protein>
<evidence type="ECO:0000259" key="8">
    <source>
        <dbReference type="Pfam" id="PF02687"/>
    </source>
</evidence>
<evidence type="ECO:0000256" key="2">
    <source>
        <dbReference type="ARBA" id="ARBA00022475"/>
    </source>
</evidence>
<dbReference type="PANTHER" id="PTHR30572">
    <property type="entry name" value="MEMBRANE COMPONENT OF TRANSPORTER-RELATED"/>
    <property type="match status" value="1"/>
</dbReference>
<evidence type="ECO:0000256" key="4">
    <source>
        <dbReference type="ARBA" id="ARBA00022989"/>
    </source>
</evidence>
<feature type="transmembrane region" description="Helical" evidence="7">
    <location>
        <begin position="332"/>
        <end position="358"/>
    </location>
</feature>
<gene>
    <name evidence="10" type="ORF">CARN6_2208</name>
</gene>
<keyword evidence="4 7" id="KW-1133">Transmembrane helix</keyword>
<evidence type="ECO:0000256" key="1">
    <source>
        <dbReference type="ARBA" id="ARBA00004651"/>
    </source>
</evidence>
<keyword evidence="5 7" id="KW-0472">Membrane</keyword>
<evidence type="ECO:0000256" key="3">
    <source>
        <dbReference type="ARBA" id="ARBA00022692"/>
    </source>
</evidence>
<dbReference type="PANTHER" id="PTHR30572:SF4">
    <property type="entry name" value="ABC TRANSPORTER PERMEASE YTRF"/>
    <property type="match status" value="1"/>
</dbReference>
<organism evidence="10">
    <name type="scientific">mine drainage metagenome</name>
    <dbReference type="NCBI Taxonomy" id="410659"/>
    <lineage>
        <taxon>unclassified sequences</taxon>
        <taxon>metagenomes</taxon>
        <taxon>ecological metagenomes</taxon>
    </lineage>
</organism>
<proteinExistence type="inferred from homology"/>
<dbReference type="GO" id="GO:0005886">
    <property type="term" value="C:plasma membrane"/>
    <property type="evidence" value="ECO:0007669"/>
    <property type="project" value="UniProtKB-SubCell"/>
</dbReference>
<dbReference type="InterPro" id="IPR025857">
    <property type="entry name" value="MacB_PCD"/>
</dbReference>
<dbReference type="Pfam" id="PF12704">
    <property type="entry name" value="MacB_PCD"/>
    <property type="match status" value="1"/>
</dbReference>
<evidence type="ECO:0000256" key="5">
    <source>
        <dbReference type="ARBA" id="ARBA00023136"/>
    </source>
</evidence>
<feature type="domain" description="ABC3 transporter permease C-terminal" evidence="8">
    <location>
        <begin position="292"/>
        <end position="410"/>
    </location>
</feature>
<dbReference type="InterPro" id="IPR003838">
    <property type="entry name" value="ABC3_permease_C"/>
</dbReference>
<feature type="transmembrane region" description="Helical" evidence="7">
    <location>
        <begin position="20"/>
        <end position="42"/>
    </location>
</feature>
<feature type="domain" description="MacB-like periplasmic core" evidence="9">
    <location>
        <begin position="22"/>
        <end position="220"/>
    </location>
</feature>
<dbReference type="GO" id="GO:0022857">
    <property type="term" value="F:transmembrane transporter activity"/>
    <property type="evidence" value="ECO:0007669"/>
    <property type="project" value="TreeGrafter"/>
</dbReference>
<keyword evidence="2" id="KW-1003">Cell membrane</keyword>
<comment type="caution">
    <text evidence="10">The sequence shown here is derived from an EMBL/GenBank/DDBJ whole genome shotgun (WGS) entry which is preliminary data.</text>
</comment>
<feature type="transmembrane region" description="Helical" evidence="7">
    <location>
        <begin position="378"/>
        <end position="400"/>
    </location>
</feature>
<evidence type="ECO:0000256" key="7">
    <source>
        <dbReference type="SAM" id="Phobius"/>
    </source>
</evidence>
<comment type="subcellular location">
    <subcellularLocation>
        <location evidence="1">Cell membrane</location>
        <topology evidence="1">Multi-pass membrane protein</topology>
    </subcellularLocation>
</comment>
<feature type="transmembrane region" description="Helical" evidence="7">
    <location>
        <begin position="287"/>
        <end position="312"/>
    </location>
</feature>
<evidence type="ECO:0000256" key="6">
    <source>
        <dbReference type="ARBA" id="ARBA00038076"/>
    </source>
</evidence>
<evidence type="ECO:0000259" key="9">
    <source>
        <dbReference type="Pfam" id="PF12704"/>
    </source>
</evidence>
<evidence type="ECO:0000313" key="10">
    <source>
        <dbReference type="EMBL" id="CBI08712.1"/>
    </source>
</evidence>
<dbReference type="AlphaFoldDB" id="E6QN91"/>
<dbReference type="EMBL" id="CABQ01000255">
    <property type="protein sequence ID" value="CBI08712.1"/>
    <property type="molecule type" value="Genomic_DNA"/>
</dbReference>
<dbReference type="InterPro" id="IPR050250">
    <property type="entry name" value="Macrolide_Exporter_MacB"/>
</dbReference>
<name>E6QN91_9ZZZZ</name>
<dbReference type="Pfam" id="PF02687">
    <property type="entry name" value="FtsX"/>
    <property type="match status" value="1"/>
</dbReference>
<sequence length="417" mass="44871">MQSFQDILGQVFQAMVANKLRTFLTMFGIAWGVGSLLVLVGLGEGFRSGQRRNLADVGNDVVMMWGGLIPAVPNQHTSQRPYKLTPADEEAMRRLPELRSVTAILSRTDMYEVSQWSNTSSQVIGAEPNFSVVRFVPLVAGRFLDASDLENRRRVAVLGPKTAQLLFPGHPLLGEQITINGTDFTVIGQIGSTGHGDNNSDNQRVLVPLTTMQELFAMKGENIPHDALTSIQYQPSIHGDSADAVAAVHRVIGANHGFDPGVADAFDEWDTIHTSRLVDKIFDAMDVFLGGVGVVTLGLGAVGIINIMLVSVTERTREIGLRKALGATSRSILTQFFLEGLILTTVSGVIGIGISAAFMGLLQHFLTGKMPGFDPPRLVWWSAVLALGCLVVCGIVAGVYPASQAAALEPVEALRRE</sequence>
<comment type="similarity">
    <text evidence="6">Belongs to the ABC-4 integral membrane protein family.</text>
</comment>
<accession>E6QN91</accession>
<reference evidence="10" key="1">
    <citation type="submission" date="2009-10" db="EMBL/GenBank/DDBJ databases">
        <title>Diversity of trophic interactions inside an arsenic-rich microbial ecosystem.</title>
        <authorList>
            <person name="Bertin P.N."/>
            <person name="Heinrich-Salmeron A."/>
            <person name="Pelletier E."/>
            <person name="Goulhen-Chollet F."/>
            <person name="Arsene-Ploetze F."/>
            <person name="Gallien S."/>
            <person name="Calteau A."/>
            <person name="Vallenet D."/>
            <person name="Casiot C."/>
            <person name="Chane-Woon-Ming B."/>
            <person name="Giloteaux L."/>
            <person name="Barakat M."/>
            <person name="Bonnefoy V."/>
            <person name="Bruneel O."/>
            <person name="Chandler M."/>
            <person name="Cleiss J."/>
            <person name="Duran R."/>
            <person name="Elbaz-Poulichet F."/>
            <person name="Fonknechten N."/>
            <person name="Lauga B."/>
            <person name="Mornico D."/>
            <person name="Ortet P."/>
            <person name="Schaeffer C."/>
            <person name="Siguier P."/>
            <person name="Alexander Thil Smith A."/>
            <person name="Van Dorsselaer A."/>
            <person name="Weissenbach J."/>
            <person name="Medigue C."/>
            <person name="Le Paslier D."/>
        </authorList>
    </citation>
    <scope>NUCLEOTIDE SEQUENCE</scope>
</reference>
<keyword evidence="3 7" id="KW-0812">Transmembrane</keyword>